<sequence length="109" mass="12202">MSDQWHLLANITFESAIIPAASSTPLNGTRVSVDPDEQNSEAPSAALPEPPQQQNGEEHSGTARSVQDDFDSEAHLYGELVNIVAKRLPPELFEQFRHRLIQMFQRYSV</sequence>
<evidence type="ECO:0000313" key="2">
    <source>
        <dbReference type="Proteomes" id="UP000095287"/>
    </source>
</evidence>
<dbReference type="AlphaFoldDB" id="A0A1I7YWC3"/>
<feature type="region of interest" description="Disordered" evidence="1">
    <location>
        <begin position="23"/>
        <end position="69"/>
    </location>
</feature>
<accession>A0A1I7YWC3</accession>
<dbReference type="Proteomes" id="UP000095287">
    <property type="component" value="Unplaced"/>
</dbReference>
<name>A0A1I7YWC3_9BILA</name>
<evidence type="ECO:0000313" key="3">
    <source>
        <dbReference type="WBParaSite" id="L893_g20506.t1"/>
    </source>
</evidence>
<evidence type="ECO:0000256" key="1">
    <source>
        <dbReference type="SAM" id="MobiDB-lite"/>
    </source>
</evidence>
<reference evidence="3" key="1">
    <citation type="submission" date="2016-11" db="UniProtKB">
        <authorList>
            <consortium name="WormBaseParasite"/>
        </authorList>
    </citation>
    <scope>IDENTIFICATION</scope>
</reference>
<proteinExistence type="predicted"/>
<dbReference type="WBParaSite" id="L893_g20506.t1">
    <property type="protein sequence ID" value="L893_g20506.t1"/>
    <property type="gene ID" value="L893_g20506"/>
</dbReference>
<organism evidence="2 3">
    <name type="scientific">Steinernema glaseri</name>
    <dbReference type="NCBI Taxonomy" id="37863"/>
    <lineage>
        <taxon>Eukaryota</taxon>
        <taxon>Metazoa</taxon>
        <taxon>Ecdysozoa</taxon>
        <taxon>Nematoda</taxon>
        <taxon>Chromadorea</taxon>
        <taxon>Rhabditida</taxon>
        <taxon>Tylenchina</taxon>
        <taxon>Panagrolaimomorpha</taxon>
        <taxon>Strongyloidoidea</taxon>
        <taxon>Steinernematidae</taxon>
        <taxon>Steinernema</taxon>
    </lineage>
</organism>
<protein>
    <submittedName>
        <fullName evidence="3">BESS domain-containing protein</fullName>
    </submittedName>
</protein>
<keyword evidence="2" id="KW-1185">Reference proteome</keyword>